<dbReference type="PANTHER" id="PTHR48083:SF13">
    <property type="entry name" value="ACYL-COA DEHYDROGENASE FAMILY MEMBER 11"/>
    <property type="match status" value="1"/>
</dbReference>
<dbReference type="InterPro" id="IPR037069">
    <property type="entry name" value="AcylCoA_DH/ox_N_sf"/>
</dbReference>
<dbReference type="InterPro" id="IPR006091">
    <property type="entry name" value="Acyl-CoA_Oxase/DH_mid-dom"/>
</dbReference>
<protein>
    <recommendedName>
        <fullName evidence="13">Acyl-CoA dehydrogenase</fullName>
    </recommendedName>
</protein>
<keyword evidence="12" id="KW-1185">Reference proteome</keyword>
<dbReference type="GO" id="GO:0050660">
    <property type="term" value="F:flavin adenine dinucleotide binding"/>
    <property type="evidence" value="ECO:0007669"/>
    <property type="project" value="InterPro"/>
</dbReference>
<evidence type="ECO:0000313" key="12">
    <source>
        <dbReference type="Proteomes" id="UP000029392"/>
    </source>
</evidence>
<dbReference type="Pfam" id="PF02771">
    <property type="entry name" value="Acyl-CoA_dh_N"/>
    <property type="match status" value="1"/>
</dbReference>
<evidence type="ECO:0000313" key="11">
    <source>
        <dbReference type="EMBL" id="KFN47649.1"/>
    </source>
</evidence>
<evidence type="ECO:0008006" key="13">
    <source>
        <dbReference type="Google" id="ProtNLM"/>
    </source>
</evidence>
<organism evidence="11 12">
    <name type="scientific">Arenimonas malthae CC-JY-1</name>
    <dbReference type="NCBI Taxonomy" id="1384054"/>
    <lineage>
        <taxon>Bacteria</taxon>
        <taxon>Pseudomonadati</taxon>
        <taxon>Pseudomonadota</taxon>
        <taxon>Gammaproteobacteria</taxon>
        <taxon>Lysobacterales</taxon>
        <taxon>Lysobacteraceae</taxon>
        <taxon>Arenimonas</taxon>
    </lineage>
</organism>
<evidence type="ECO:0000256" key="1">
    <source>
        <dbReference type="ARBA" id="ARBA00001974"/>
    </source>
</evidence>
<dbReference type="GO" id="GO:0005737">
    <property type="term" value="C:cytoplasm"/>
    <property type="evidence" value="ECO:0007669"/>
    <property type="project" value="TreeGrafter"/>
</dbReference>
<evidence type="ECO:0000256" key="6">
    <source>
        <dbReference type="ARBA" id="ARBA00023002"/>
    </source>
</evidence>
<dbReference type="InterPro" id="IPR050741">
    <property type="entry name" value="Acyl-CoA_dehydrogenase"/>
</dbReference>
<comment type="subunit">
    <text evidence="3">Homodimer.</text>
</comment>
<evidence type="ECO:0000256" key="4">
    <source>
        <dbReference type="ARBA" id="ARBA00022630"/>
    </source>
</evidence>
<dbReference type="Gene3D" id="1.10.540.10">
    <property type="entry name" value="Acyl-CoA dehydrogenase/oxidase, N-terminal domain"/>
    <property type="match status" value="1"/>
</dbReference>
<accession>A0A091B9X6</accession>
<dbReference type="FunFam" id="2.40.110.10:FF:000002">
    <property type="entry name" value="Acyl-CoA dehydrogenase fadE12"/>
    <property type="match status" value="1"/>
</dbReference>
<comment type="cofactor">
    <cofactor evidence="1 7">
        <name>FAD</name>
        <dbReference type="ChEBI" id="CHEBI:57692"/>
    </cofactor>
</comment>
<dbReference type="InterPro" id="IPR009075">
    <property type="entry name" value="AcylCo_DH/oxidase_C"/>
</dbReference>
<dbReference type="Gene3D" id="2.40.110.10">
    <property type="entry name" value="Butyryl-CoA Dehydrogenase, subunit A, domain 2"/>
    <property type="match status" value="1"/>
</dbReference>
<dbReference type="InterPro" id="IPR013786">
    <property type="entry name" value="AcylCoA_DH/ox_N"/>
</dbReference>
<evidence type="ECO:0000259" key="8">
    <source>
        <dbReference type="Pfam" id="PF00441"/>
    </source>
</evidence>
<dbReference type="Gene3D" id="1.20.140.10">
    <property type="entry name" value="Butyryl-CoA Dehydrogenase, subunit A, domain 3"/>
    <property type="match status" value="1"/>
</dbReference>
<dbReference type="Pfam" id="PF00441">
    <property type="entry name" value="Acyl-CoA_dh_1"/>
    <property type="match status" value="1"/>
</dbReference>
<dbReference type="SUPFAM" id="SSF47203">
    <property type="entry name" value="Acyl-CoA dehydrogenase C-terminal domain-like"/>
    <property type="match status" value="1"/>
</dbReference>
<dbReference type="OrthoDB" id="9769473at2"/>
<name>A0A091B9X6_9GAMM</name>
<evidence type="ECO:0000256" key="3">
    <source>
        <dbReference type="ARBA" id="ARBA00011738"/>
    </source>
</evidence>
<dbReference type="InterPro" id="IPR009100">
    <property type="entry name" value="AcylCoA_DH/oxidase_NM_dom_sf"/>
</dbReference>
<feature type="domain" description="Acyl-CoA oxidase/dehydrogenase middle" evidence="9">
    <location>
        <begin position="138"/>
        <end position="239"/>
    </location>
</feature>
<comment type="caution">
    <text evidence="11">The sequence shown here is derived from an EMBL/GenBank/DDBJ whole genome shotgun (WGS) entry which is preliminary data.</text>
</comment>
<evidence type="ECO:0000256" key="5">
    <source>
        <dbReference type="ARBA" id="ARBA00022827"/>
    </source>
</evidence>
<reference evidence="11 12" key="1">
    <citation type="submission" date="2013-09" db="EMBL/GenBank/DDBJ databases">
        <title>Genome sequencing of Arenimonas malthae.</title>
        <authorList>
            <person name="Chen F."/>
            <person name="Wang G."/>
        </authorList>
    </citation>
    <scope>NUCLEOTIDE SEQUENCE [LARGE SCALE GENOMIC DNA]</scope>
    <source>
        <strain evidence="11 12">CC-JY-1</strain>
    </source>
</reference>
<dbReference type="InterPro" id="IPR046373">
    <property type="entry name" value="Acyl-CoA_Oxase/DH_mid-dom_sf"/>
</dbReference>
<gene>
    <name evidence="11" type="ORF">N790_07745</name>
</gene>
<dbReference type="RefSeq" id="WP_043803217.1">
    <property type="nucleotide sequence ID" value="NZ_AVCH01000160.1"/>
</dbReference>
<dbReference type="PATRIC" id="fig|1384054.3.peg.1548"/>
<keyword evidence="4 7" id="KW-0285">Flavoprotein</keyword>
<dbReference type="SUPFAM" id="SSF56645">
    <property type="entry name" value="Acyl-CoA dehydrogenase NM domain-like"/>
    <property type="match status" value="1"/>
</dbReference>
<sequence>MTPTGSIFPFSERSRALQAQVAEFVARRVMPAEAELAAHAADPATRWTIPPKLEALKAEARAAGLWNLFLPDPMHGAGLSNLDYAPIAELTGRSLHAPEVFNCNAPDTGNMEVLLHFATPAQQSPWLEKLLAGEIRSGFAMTEPDVASSDATNIALPIVRDGDEYVITGRKWWTTGAGDPRCRILIVMGVTDPDAPPHRRQSMVLVPMDTPGVRVVRPLTVFGYDDAPQGHVELYFDNVRVPVANRLGESGSGFEIAQARLGPGRIHHCMRLIGLAQRALETMVDRARHRQAFGKPLGGHGMAQEAIALSRCEIEQARLLTLQAAAALDAHGNKGAKDLIGMIKIVAPRMACRVIDRAIQVHGGAGLSQDLFLAQAYAGARSLRLADGPDEVHIAALARSMLKG</sequence>
<feature type="domain" description="Acyl-CoA dehydrogenase/oxidase N-terminal" evidence="10">
    <location>
        <begin position="12"/>
        <end position="134"/>
    </location>
</feature>
<dbReference type="InterPro" id="IPR036250">
    <property type="entry name" value="AcylCo_DH-like_C"/>
</dbReference>
<evidence type="ECO:0000256" key="2">
    <source>
        <dbReference type="ARBA" id="ARBA00009347"/>
    </source>
</evidence>
<dbReference type="Pfam" id="PF02770">
    <property type="entry name" value="Acyl-CoA_dh_M"/>
    <property type="match status" value="1"/>
</dbReference>
<dbReference type="eggNOG" id="COG1960">
    <property type="taxonomic scope" value="Bacteria"/>
</dbReference>
<dbReference type="GO" id="GO:0003995">
    <property type="term" value="F:acyl-CoA dehydrogenase activity"/>
    <property type="evidence" value="ECO:0007669"/>
    <property type="project" value="TreeGrafter"/>
</dbReference>
<comment type="similarity">
    <text evidence="2 7">Belongs to the acyl-CoA dehydrogenase family.</text>
</comment>
<keyword evidence="5 7" id="KW-0274">FAD</keyword>
<proteinExistence type="inferred from homology"/>
<dbReference type="GO" id="GO:0033539">
    <property type="term" value="P:fatty acid beta-oxidation using acyl-CoA dehydrogenase"/>
    <property type="evidence" value="ECO:0007669"/>
    <property type="project" value="TreeGrafter"/>
</dbReference>
<evidence type="ECO:0000259" key="10">
    <source>
        <dbReference type="Pfam" id="PF02771"/>
    </source>
</evidence>
<evidence type="ECO:0000259" key="9">
    <source>
        <dbReference type="Pfam" id="PF02770"/>
    </source>
</evidence>
<keyword evidence="6 7" id="KW-0560">Oxidoreductase</keyword>
<evidence type="ECO:0000256" key="7">
    <source>
        <dbReference type="RuleBase" id="RU362125"/>
    </source>
</evidence>
<dbReference type="STRING" id="1384054.N790_07745"/>
<dbReference type="PANTHER" id="PTHR48083">
    <property type="entry name" value="MEDIUM-CHAIN SPECIFIC ACYL-COA DEHYDROGENASE, MITOCHONDRIAL-RELATED"/>
    <property type="match status" value="1"/>
</dbReference>
<dbReference type="Proteomes" id="UP000029392">
    <property type="component" value="Unassembled WGS sequence"/>
</dbReference>
<dbReference type="EMBL" id="AVCH01000160">
    <property type="protein sequence ID" value="KFN47649.1"/>
    <property type="molecule type" value="Genomic_DNA"/>
</dbReference>
<dbReference type="AlphaFoldDB" id="A0A091B9X6"/>
<feature type="domain" description="Acyl-CoA dehydrogenase/oxidase C-terminal" evidence="8">
    <location>
        <begin position="251"/>
        <end position="402"/>
    </location>
</feature>